<feature type="region of interest" description="Disordered" evidence="3">
    <location>
        <begin position="702"/>
        <end position="763"/>
    </location>
</feature>
<proteinExistence type="predicted"/>
<dbReference type="InterPro" id="IPR058923">
    <property type="entry name" value="RCC1-like_dom"/>
</dbReference>
<dbReference type="GO" id="GO:0030313">
    <property type="term" value="C:cell envelope"/>
    <property type="evidence" value="ECO:0007669"/>
    <property type="project" value="UniProtKB-SubCell"/>
</dbReference>
<evidence type="ECO:0000259" key="5">
    <source>
        <dbReference type="PROSITE" id="PS51272"/>
    </source>
</evidence>
<accession>A0A848M3D0</accession>
<dbReference type="SUPFAM" id="SSF49265">
    <property type="entry name" value="Fibronectin type III"/>
    <property type="match status" value="1"/>
</dbReference>
<dbReference type="SUPFAM" id="SSF50985">
    <property type="entry name" value="RCC1/BLIP-II"/>
    <property type="match status" value="1"/>
</dbReference>
<dbReference type="Gene3D" id="2.60.40.10">
    <property type="entry name" value="Immunoglobulins"/>
    <property type="match status" value="1"/>
</dbReference>
<dbReference type="InterPro" id="IPR003961">
    <property type="entry name" value="FN3_dom"/>
</dbReference>
<dbReference type="InterPro" id="IPR013783">
    <property type="entry name" value="Ig-like_fold"/>
</dbReference>
<feature type="domain" description="SLH" evidence="5">
    <location>
        <begin position="1005"/>
        <end position="1071"/>
    </location>
</feature>
<name>A0A848M3D0_PAELE</name>
<dbReference type="PROSITE" id="PS51272">
    <property type="entry name" value="SLH"/>
    <property type="match status" value="3"/>
</dbReference>
<evidence type="ECO:0000256" key="2">
    <source>
        <dbReference type="ARBA" id="ARBA00022737"/>
    </source>
</evidence>
<feature type="domain" description="SLH" evidence="5">
    <location>
        <begin position="1143"/>
        <end position="1205"/>
    </location>
</feature>
<organism evidence="6 7">
    <name type="scientific">Paenibacillus lemnae</name>
    <dbReference type="NCBI Taxonomy" id="1330551"/>
    <lineage>
        <taxon>Bacteria</taxon>
        <taxon>Bacillati</taxon>
        <taxon>Bacillota</taxon>
        <taxon>Bacilli</taxon>
        <taxon>Bacillales</taxon>
        <taxon>Paenibacillaceae</taxon>
        <taxon>Paenibacillus</taxon>
    </lineage>
</organism>
<dbReference type="PROSITE" id="PS00626">
    <property type="entry name" value="RCC1_2"/>
    <property type="match status" value="2"/>
</dbReference>
<dbReference type="InterPro" id="IPR025883">
    <property type="entry name" value="Cadherin-like_domain"/>
</dbReference>
<dbReference type="Pfam" id="PF25390">
    <property type="entry name" value="WD40_RLD"/>
    <property type="match status" value="1"/>
</dbReference>
<evidence type="ECO:0000313" key="6">
    <source>
        <dbReference type="EMBL" id="NMO95086.1"/>
    </source>
</evidence>
<dbReference type="InterPro" id="IPR000408">
    <property type="entry name" value="Reg_chr_condens"/>
</dbReference>
<dbReference type="RefSeq" id="WP_169503850.1">
    <property type="nucleotide sequence ID" value="NZ_JABBPN010000003.1"/>
</dbReference>
<keyword evidence="4" id="KW-0732">Signal</keyword>
<dbReference type="InterPro" id="IPR009091">
    <property type="entry name" value="RCC1/BLIP-II"/>
</dbReference>
<dbReference type="SMART" id="SM00060">
    <property type="entry name" value="FN3"/>
    <property type="match status" value="1"/>
</dbReference>
<dbReference type="Gene3D" id="2.60.40.4270">
    <property type="entry name" value="Listeria-Bacteroides repeat domain"/>
    <property type="match status" value="1"/>
</dbReference>
<dbReference type="Pfam" id="PF00395">
    <property type="entry name" value="SLH"/>
    <property type="match status" value="3"/>
</dbReference>
<dbReference type="Pfam" id="PF00415">
    <property type="entry name" value="RCC1"/>
    <property type="match status" value="2"/>
</dbReference>
<dbReference type="PANTHER" id="PTHR45622">
    <property type="entry name" value="UBIQUITIN-PROTEIN LIGASE E3A-RELATED"/>
    <property type="match status" value="1"/>
</dbReference>
<keyword evidence="7" id="KW-1185">Reference proteome</keyword>
<dbReference type="PRINTS" id="PR00633">
    <property type="entry name" value="RCCNDNSATION"/>
</dbReference>
<dbReference type="Pfam" id="PF09479">
    <property type="entry name" value="Flg_new"/>
    <property type="match status" value="1"/>
</dbReference>
<dbReference type="Pfam" id="PF12733">
    <property type="entry name" value="Cadherin-like"/>
    <property type="match status" value="1"/>
</dbReference>
<feature type="domain" description="SLH" evidence="5">
    <location>
        <begin position="1074"/>
        <end position="1137"/>
    </location>
</feature>
<feature type="signal peptide" evidence="4">
    <location>
        <begin position="1"/>
        <end position="22"/>
    </location>
</feature>
<comment type="caution">
    <text evidence="6">The sequence shown here is derived from an EMBL/GenBank/DDBJ whole genome shotgun (WGS) entry which is preliminary data.</text>
</comment>
<gene>
    <name evidence="6" type="ORF">HII30_04705</name>
</gene>
<evidence type="ECO:0000256" key="4">
    <source>
        <dbReference type="SAM" id="SignalP"/>
    </source>
</evidence>
<dbReference type="PROSITE" id="PS50012">
    <property type="entry name" value="RCC1_3"/>
    <property type="match status" value="6"/>
</dbReference>
<dbReference type="Gene3D" id="2.130.10.30">
    <property type="entry name" value="Regulator of chromosome condensation 1/beta-lactamase-inhibitor protein II"/>
    <property type="match status" value="2"/>
</dbReference>
<feature type="compositionally biased region" description="Gly residues" evidence="3">
    <location>
        <begin position="744"/>
        <end position="755"/>
    </location>
</feature>
<feature type="compositionally biased region" description="Acidic residues" evidence="3">
    <location>
        <begin position="709"/>
        <end position="733"/>
    </location>
</feature>
<evidence type="ECO:0000256" key="1">
    <source>
        <dbReference type="ARBA" id="ARBA00004196"/>
    </source>
</evidence>
<dbReference type="AlphaFoldDB" id="A0A848M3D0"/>
<feature type="chain" id="PRO_5038380963" description="SLH domain-containing protein" evidence="4">
    <location>
        <begin position="23"/>
        <end position="1206"/>
    </location>
</feature>
<dbReference type="InterPro" id="IPR036116">
    <property type="entry name" value="FN3_sf"/>
</dbReference>
<dbReference type="PANTHER" id="PTHR45622:SF44">
    <property type="entry name" value="REGULATOR OF CHROMOSOME CONDENSATION (RCC1) FAMILY PROTEIN"/>
    <property type="match status" value="1"/>
</dbReference>
<reference evidence="6 7" key="1">
    <citation type="submission" date="2020-04" db="EMBL/GenBank/DDBJ databases">
        <title>Paenibacillus algicola sp. nov., a novel marine bacterium producing alginate lyase.</title>
        <authorList>
            <person name="Huang H."/>
        </authorList>
    </citation>
    <scope>NUCLEOTIDE SEQUENCE [LARGE SCALE GENOMIC DNA]</scope>
    <source>
        <strain evidence="6 7">L7-75</strain>
    </source>
</reference>
<evidence type="ECO:0000313" key="7">
    <source>
        <dbReference type="Proteomes" id="UP000565468"/>
    </source>
</evidence>
<keyword evidence="2" id="KW-0677">Repeat</keyword>
<evidence type="ECO:0000256" key="3">
    <source>
        <dbReference type="SAM" id="MobiDB-lite"/>
    </source>
</evidence>
<dbReference type="InterPro" id="IPR051709">
    <property type="entry name" value="Ub-ligase/GTPase-reg"/>
</dbReference>
<dbReference type="InterPro" id="IPR013378">
    <property type="entry name" value="InlB-like_B-rpt"/>
</dbReference>
<dbReference type="InterPro" id="IPR042229">
    <property type="entry name" value="Listeria/Bacterioides_rpt_sf"/>
</dbReference>
<comment type="subcellular location">
    <subcellularLocation>
        <location evidence="1">Cell envelope</location>
    </subcellularLocation>
</comment>
<sequence length="1206" mass="126559">MKRLGRVLLSVCLLLGALSGWTGEKAVFGNSGASPVDPKLSAGFYHAVSLVSSGEVYSWGQNTKGQLGNESTVSRSGPVRTKGLTDVIEIATGARSSMALKRDGTVWSWGANEQGELGIGTEVNVNVPVQVQGLPAIRAIAGSVGYHMLALDEEGEVWGWGRNDDGEVGDGTLVKRTSPVKVQGLSGVVQIAAGEYNSLALKSDGTVWAWGHNGYGELGDGTRTNRSLAVQVNGLNDVKSISAGTFFSLALKNDGTVWAWGRNIYGTLGDGSRSDRSLPVQVQNLQDITKISAGAHHSLALDADGNVWGWGANNHGQLGQGNELSTTVPLQAAGIDSVIDIAAGGYFSLALKDSGILWAWGYGRGGEMADNTANSRNLPAVTKAVLDTTAPVPSVSQLNVVETEPGTVEVNWDAANDNLTATDQLEYMLYVSTSAVIDTVARIERHGAPLGSYAPASLQQMVYGLEPGKTYYFNVIVRDRAGYKAAYTVKPFAAAKPKLYTVTYDGNESTAGSVPTDNGIYAEGDVVTVSGNTGGLSRDGYEFIGWNTAADGTGNAYTPGDKLLISDHHVTLYAVWRVPSVDPPDPDPAVEVFLEQLDLESSAGTVDLTPAFSSSVHEYTASLRHDSDHVSVTADVYDSRTVVTAGVYGQDGEVMSGPVMLLSGVKSPALPIPSGTSSIKVEVSAASGEKLVYMVTVIREAEPGSEVPGDGEGDGVGDGGGDNDGDGSGDDEGSPSPPETPSPGSGGVPVSGGSGSPVPGDSTILPEQLKIVSLVNDQALSGIVTGTVKQENNRTAASLILDGTRLAQAMAANTGNADVFINVPGKMDEITLDLDNSALELLHSRKGIIKLYTEIGQLTLPVHEIPSPAAAGLLLKSVSPPSVNQVQENAASIQLSVVGEEDQANISQEAMAQGYRLLGVPVELAVWVSSGDGLESVANFSRMVELRIPRPEETGGGRITTAAAWKAGKELRHVPANMKPQDGEVLPEVVLSTLAPGTFVLLQEISSPVFRDLRGHWSEPAVKSLASKMIVQGYDGHLSVNYAPDAPVTRAELLAIMVRAFGLKSDPSSDTGLKASPFTDVKASDWFYDAAGAAYEYGIVQGYRDAAFRPLSPITRQEAMVLMMRLSETAGGGLMLSQDQVVLTGYTDKNALSPWAERAATLLIQHGVIQGSSQQLRPAGILTRAEAAVMTERLLVKTGLIESRSF</sequence>
<dbReference type="EMBL" id="JABBPN010000003">
    <property type="protein sequence ID" value="NMO95086.1"/>
    <property type="molecule type" value="Genomic_DNA"/>
</dbReference>
<protein>
    <recommendedName>
        <fullName evidence="5">SLH domain-containing protein</fullName>
    </recommendedName>
</protein>
<dbReference type="Proteomes" id="UP000565468">
    <property type="component" value="Unassembled WGS sequence"/>
</dbReference>
<dbReference type="InterPro" id="IPR001119">
    <property type="entry name" value="SLH_dom"/>
</dbReference>
<dbReference type="GO" id="GO:0005737">
    <property type="term" value="C:cytoplasm"/>
    <property type="evidence" value="ECO:0007669"/>
    <property type="project" value="TreeGrafter"/>
</dbReference>